<evidence type="ECO:0000256" key="6">
    <source>
        <dbReference type="RuleBase" id="RU000682"/>
    </source>
</evidence>
<organism evidence="9 10">
    <name type="scientific">Strigamia maritima</name>
    <name type="common">European centipede</name>
    <name type="synonym">Geophilus maritimus</name>
    <dbReference type="NCBI Taxonomy" id="126957"/>
    <lineage>
        <taxon>Eukaryota</taxon>
        <taxon>Metazoa</taxon>
        <taxon>Ecdysozoa</taxon>
        <taxon>Arthropoda</taxon>
        <taxon>Myriapoda</taxon>
        <taxon>Chilopoda</taxon>
        <taxon>Pleurostigmophora</taxon>
        <taxon>Geophilomorpha</taxon>
        <taxon>Linotaeniidae</taxon>
        <taxon>Strigamia</taxon>
    </lineage>
</organism>
<proteinExistence type="predicted"/>
<evidence type="ECO:0000256" key="5">
    <source>
        <dbReference type="PROSITE-ProRule" id="PRU00108"/>
    </source>
</evidence>
<feature type="region of interest" description="Disordered" evidence="7">
    <location>
        <begin position="173"/>
        <end position="194"/>
    </location>
</feature>
<dbReference type="eggNOG" id="KOG2251">
    <property type="taxonomic scope" value="Eukaryota"/>
</dbReference>
<dbReference type="EnsemblMetazoa" id="SMAR013146-RA">
    <property type="protein sequence ID" value="SMAR013146-PA"/>
    <property type="gene ID" value="SMAR013146"/>
</dbReference>
<dbReference type="STRING" id="126957.T1JH17"/>
<dbReference type="InterPro" id="IPR009057">
    <property type="entry name" value="Homeodomain-like_sf"/>
</dbReference>
<evidence type="ECO:0000256" key="1">
    <source>
        <dbReference type="ARBA" id="ARBA00004123"/>
    </source>
</evidence>
<reference evidence="9" key="2">
    <citation type="submission" date="2015-02" db="UniProtKB">
        <authorList>
            <consortium name="EnsemblMetazoa"/>
        </authorList>
    </citation>
    <scope>IDENTIFICATION</scope>
</reference>
<dbReference type="PANTHER" id="PTHR45793">
    <property type="entry name" value="HOMEOBOX PROTEIN"/>
    <property type="match status" value="1"/>
</dbReference>
<dbReference type="SUPFAM" id="SSF46689">
    <property type="entry name" value="Homeodomain-like"/>
    <property type="match status" value="1"/>
</dbReference>
<dbReference type="Gene3D" id="1.10.10.60">
    <property type="entry name" value="Homeodomain-like"/>
    <property type="match status" value="1"/>
</dbReference>
<sequence>MESIDNENPSLADYQLNHAYTDYLMVQNGIPFQPTGQPLVLLHGNNYYSMESDLKPQYYATVRGKEQDENQQFNLPITMSTSHPPKKQRRERTSFTQLQITMLEQTFNMTKYPDVEMREDLARRININESRVQVWFKNRRAKGKRLEKQNLAHSVTQKNNDNNIQENLQQHFSNNPSTSTMTTTTLTTSSSNNPLCMSVSTSPSKPFTWTQTPTVNQQAAPSSNYYYYSPNYYYLRSNSEYQQMAQFSANPSLSPVYAHINGTMSGSNQLTTPTMFVDDSDHNYSSPEAISTLYHP</sequence>
<feature type="domain" description="Homeobox" evidence="8">
    <location>
        <begin position="86"/>
        <end position="146"/>
    </location>
</feature>
<dbReference type="Proteomes" id="UP000014500">
    <property type="component" value="Unassembled WGS sequence"/>
</dbReference>
<keyword evidence="4 5" id="KW-0539">Nucleus</keyword>
<dbReference type="HOGENOM" id="CLU_941109_0_0_1"/>
<dbReference type="PANTHER" id="PTHR45793:SF25">
    <property type="entry name" value="HOMEOBOX PROTEIN CEH-36"/>
    <property type="match status" value="1"/>
</dbReference>
<evidence type="ECO:0000256" key="7">
    <source>
        <dbReference type="SAM" id="MobiDB-lite"/>
    </source>
</evidence>
<keyword evidence="3 5" id="KW-0371">Homeobox</keyword>
<dbReference type="OMA" id="RSEHASM"/>
<dbReference type="CDD" id="cd00086">
    <property type="entry name" value="homeodomain"/>
    <property type="match status" value="1"/>
</dbReference>
<dbReference type="PROSITE" id="PS00027">
    <property type="entry name" value="HOMEOBOX_1"/>
    <property type="match status" value="1"/>
</dbReference>
<dbReference type="GO" id="GO:0000981">
    <property type="term" value="F:DNA-binding transcription factor activity, RNA polymerase II-specific"/>
    <property type="evidence" value="ECO:0007669"/>
    <property type="project" value="InterPro"/>
</dbReference>
<dbReference type="GO" id="GO:0005634">
    <property type="term" value="C:nucleus"/>
    <property type="evidence" value="ECO:0007669"/>
    <property type="project" value="UniProtKB-SubCell"/>
</dbReference>
<protein>
    <recommendedName>
        <fullName evidence="8">Homeobox domain-containing protein</fullName>
    </recommendedName>
</protein>
<keyword evidence="2 5" id="KW-0238">DNA-binding</keyword>
<dbReference type="InterPro" id="IPR001356">
    <property type="entry name" value="HD"/>
</dbReference>
<comment type="subcellular location">
    <subcellularLocation>
        <location evidence="1 5 6">Nucleus</location>
    </subcellularLocation>
</comment>
<evidence type="ECO:0000256" key="4">
    <source>
        <dbReference type="ARBA" id="ARBA00023242"/>
    </source>
</evidence>
<evidence type="ECO:0000256" key="2">
    <source>
        <dbReference type="ARBA" id="ARBA00023125"/>
    </source>
</evidence>
<dbReference type="InterPro" id="IPR017970">
    <property type="entry name" value="Homeobox_CS"/>
</dbReference>
<dbReference type="AlphaFoldDB" id="T1JH17"/>
<dbReference type="SMART" id="SM00389">
    <property type="entry name" value="HOX"/>
    <property type="match status" value="1"/>
</dbReference>
<dbReference type="PROSITE" id="PS50071">
    <property type="entry name" value="HOMEOBOX_2"/>
    <property type="match status" value="1"/>
</dbReference>
<feature type="DNA-binding region" description="Homeobox" evidence="5">
    <location>
        <begin position="88"/>
        <end position="147"/>
    </location>
</feature>
<evidence type="ECO:0000313" key="10">
    <source>
        <dbReference type="Proteomes" id="UP000014500"/>
    </source>
</evidence>
<dbReference type="PhylomeDB" id="T1JH17"/>
<name>T1JH17_STRMM</name>
<accession>T1JH17</accession>
<evidence type="ECO:0000313" key="9">
    <source>
        <dbReference type="EnsemblMetazoa" id="SMAR013146-PA"/>
    </source>
</evidence>
<dbReference type="GO" id="GO:0000978">
    <property type="term" value="F:RNA polymerase II cis-regulatory region sequence-specific DNA binding"/>
    <property type="evidence" value="ECO:0007669"/>
    <property type="project" value="TreeGrafter"/>
</dbReference>
<keyword evidence="10" id="KW-1185">Reference proteome</keyword>
<evidence type="ECO:0000256" key="3">
    <source>
        <dbReference type="ARBA" id="ARBA00023155"/>
    </source>
</evidence>
<evidence type="ECO:0000259" key="8">
    <source>
        <dbReference type="PROSITE" id="PS50071"/>
    </source>
</evidence>
<dbReference type="EMBL" id="AFFK01024047">
    <property type="status" value="NOT_ANNOTATED_CDS"/>
    <property type="molecule type" value="Genomic_DNA"/>
</dbReference>
<reference evidence="10" key="1">
    <citation type="submission" date="2011-05" db="EMBL/GenBank/DDBJ databases">
        <authorList>
            <person name="Richards S.R."/>
            <person name="Qu J."/>
            <person name="Jiang H."/>
            <person name="Jhangiani S.N."/>
            <person name="Agravi P."/>
            <person name="Goodspeed R."/>
            <person name="Gross S."/>
            <person name="Mandapat C."/>
            <person name="Jackson L."/>
            <person name="Mathew T."/>
            <person name="Pu L."/>
            <person name="Thornton R."/>
            <person name="Saada N."/>
            <person name="Wilczek-Boney K.B."/>
            <person name="Lee S."/>
            <person name="Kovar C."/>
            <person name="Wu Y."/>
            <person name="Scherer S.E."/>
            <person name="Worley K.C."/>
            <person name="Muzny D.M."/>
            <person name="Gibbs R."/>
        </authorList>
    </citation>
    <scope>NUCLEOTIDE SEQUENCE</scope>
    <source>
        <strain evidence="10">Brora</strain>
    </source>
</reference>
<dbReference type="Pfam" id="PF00046">
    <property type="entry name" value="Homeodomain"/>
    <property type="match status" value="1"/>
</dbReference>